<accession>A0A7W3RN14</accession>
<gene>
    <name evidence="2" type="ORF">HDA42_004047</name>
</gene>
<keyword evidence="3" id="KW-1185">Reference proteome</keyword>
<comment type="caution">
    <text evidence="2">The sequence shown here is derived from an EMBL/GenBank/DDBJ whole genome shotgun (WGS) entry which is preliminary data.</text>
</comment>
<evidence type="ECO:0000313" key="2">
    <source>
        <dbReference type="EMBL" id="MBA9054869.1"/>
    </source>
</evidence>
<organism evidence="2 3">
    <name type="scientific">Streptomyces murinus</name>
    <dbReference type="NCBI Taxonomy" id="33900"/>
    <lineage>
        <taxon>Bacteria</taxon>
        <taxon>Bacillati</taxon>
        <taxon>Actinomycetota</taxon>
        <taxon>Actinomycetes</taxon>
        <taxon>Kitasatosporales</taxon>
        <taxon>Streptomycetaceae</taxon>
        <taxon>Streptomyces</taxon>
    </lineage>
</organism>
<evidence type="ECO:0000313" key="3">
    <source>
        <dbReference type="Proteomes" id="UP000577386"/>
    </source>
</evidence>
<dbReference type="EMBL" id="JACJIJ010000002">
    <property type="protein sequence ID" value="MBA9054869.1"/>
    <property type="molecule type" value="Genomic_DNA"/>
</dbReference>
<dbReference type="Proteomes" id="UP000577386">
    <property type="component" value="Unassembled WGS sequence"/>
</dbReference>
<evidence type="ECO:0000256" key="1">
    <source>
        <dbReference type="SAM" id="MobiDB-lite"/>
    </source>
</evidence>
<name>A0A7W3RN14_STRMR</name>
<dbReference type="AlphaFoldDB" id="A0A7W3RN14"/>
<sequence length="774" mass="81497">MISPEKIPTFTGDLVRLHQQIISLRQAAKAISEHGGAVHTRFQHLDAFYKAPEAEQLFATTQPVRDTSSDIGDKLDSAAGALETYMVHVADIVKQLETLREQARVFVASVKGHDSGIETWRKDPDKVAEHQAIWDGVNTAVAAFEQAEVSCADKITALVDGTQWHIANGKPDQKNAYGFSADQLAHAQKLPWGSPEHEEMLPFGIDYHLKQVGIGIWDSAKGSVTGLIDLFSPGSEGSATREGLVRVIVGAEGYLLDPNGDRNSHLGPAADRFMEDSKPYAREFAQSLVGWDDWSTNPGKAFGTVIFNGLTLGAGPLGAASRAGSAAGEAGAVARVAGTVARIGETLDPIGAAAKTVGLAARTLPKVSDLVSGIRAATEAATTADKAHSFLRLSDGSHLQITDGEFIPGKHGVPDTNPARHEPAATDRTASVAAPDHPHELVGAGVHSPDASAHSGENLTPQAGHHTPHHPTGGDGGEATGTTHHIGAYDGQPDGGSGTAHHLGGQHAGPVDHHGHGPMDGPDPAHAAGGGVGPDGGASTVSEHHGSPAGSEPQPLERGSEAEQRVHDAVKKIPGAKRPKPNVMERVLDRLASEPDGQRVADIIGSGQFNQGDEYGQVVSALGAKREQMFQPAADQLIFADDLVRSGVPAHTIDFEQKFPVGADMDIRIKDESGDIYAYQLKHLNDPQDPVSEITRGKYLLQLAHAEADHSVLLVDGGRGTIAEWMSNGSYDELMAIHGGARGRKGMGITFVIRLEDGNLVIPPGSKTDPKDML</sequence>
<dbReference type="RefSeq" id="WP_182776232.1">
    <property type="nucleotide sequence ID" value="NZ_BAAAHW010000004.1"/>
</dbReference>
<feature type="region of interest" description="Disordered" evidence="1">
    <location>
        <begin position="402"/>
        <end position="565"/>
    </location>
</feature>
<proteinExistence type="predicted"/>
<dbReference type="GeneID" id="93975331"/>
<protein>
    <submittedName>
        <fullName evidence="2">Uncharacterized protein</fullName>
    </submittedName>
</protein>
<reference evidence="2 3" key="1">
    <citation type="submission" date="2020-08" db="EMBL/GenBank/DDBJ databases">
        <title>Sequencing the genomes of 1000 actinobacteria strains.</title>
        <authorList>
            <person name="Klenk H.-P."/>
        </authorList>
    </citation>
    <scope>NUCLEOTIDE SEQUENCE [LARGE SCALE GENOMIC DNA]</scope>
    <source>
        <strain evidence="2 3">DSM 41827</strain>
    </source>
</reference>